<keyword evidence="5" id="KW-0902">Two-component regulatory system</keyword>
<reference evidence="9 10" key="1">
    <citation type="journal article" date="2015" name="Genome Announc.">
        <title>Expanding the biotechnology potential of lactobacilli through comparative genomics of 213 strains and associated genera.</title>
        <authorList>
            <person name="Sun Z."/>
            <person name="Harris H.M."/>
            <person name="McCann A."/>
            <person name="Guo C."/>
            <person name="Argimon S."/>
            <person name="Zhang W."/>
            <person name="Yang X."/>
            <person name="Jeffery I.B."/>
            <person name="Cooney J.C."/>
            <person name="Kagawa T.F."/>
            <person name="Liu W."/>
            <person name="Song Y."/>
            <person name="Salvetti E."/>
            <person name="Wrobel A."/>
            <person name="Rasinkangas P."/>
            <person name="Parkhill J."/>
            <person name="Rea M.C."/>
            <person name="O'Sullivan O."/>
            <person name="Ritari J."/>
            <person name="Douillard F.P."/>
            <person name="Paul Ross R."/>
            <person name="Yang R."/>
            <person name="Briner A.E."/>
            <person name="Felis G.E."/>
            <person name="de Vos W.M."/>
            <person name="Barrangou R."/>
            <person name="Klaenhammer T.R."/>
            <person name="Caufield P.W."/>
            <person name="Cui Y."/>
            <person name="Zhang H."/>
            <person name="O'Toole P.W."/>
        </authorList>
    </citation>
    <scope>NUCLEOTIDE SEQUENCE [LARGE SCALE GENOMIC DNA]</scope>
    <source>
        <strain evidence="9 10">DSM 16991</strain>
    </source>
</reference>
<dbReference type="PATRIC" id="fig|1122147.4.peg.1637"/>
<feature type="domain" description="Signal transduction histidine kinase subgroup 3 dimerisation and phosphoacceptor" evidence="8">
    <location>
        <begin position="171"/>
        <end position="237"/>
    </location>
</feature>
<dbReference type="OrthoDB" id="9797605at2"/>
<dbReference type="EC" id="2.7.13.3" evidence="2"/>
<dbReference type="InterPro" id="IPR011712">
    <property type="entry name" value="Sig_transdc_His_kin_sub3_dim/P"/>
</dbReference>
<name>A0A0R1X051_9LACO</name>
<dbReference type="InterPro" id="IPR050482">
    <property type="entry name" value="Sensor_HK_TwoCompSys"/>
</dbReference>
<dbReference type="GO" id="GO:0000155">
    <property type="term" value="F:phosphorelay sensor kinase activity"/>
    <property type="evidence" value="ECO:0007669"/>
    <property type="project" value="InterPro"/>
</dbReference>
<dbReference type="Proteomes" id="UP000050949">
    <property type="component" value="Unassembled WGS sequence"/>
</dbReference>
<evidence type="ECO:0000256" key="4">
    <source>
        <dbReference type="ARBA" id="ARBA00022777"/>
    </source>
</evidence>
<evidence type="ECO:0000256" key="1">
    <source>
        <dbReference type="ARBA" id="ARBA00000085"/>
    </source>
</evidence>
<feature type="transmembrane region" description="Helical" evidence="6">
    <location>
        <begin position="58"/>
        <end position="81"/>
    </location>
</feature>
<evidence type="ECO:0000259" key="7">
    <source>
        <dbReference type="Pfam" id="PF02518"/>
    </source>
</evidence>
<evidence type="ECO:0000313" key="9">
    <source>
        <dbReference type="EMBL" id="KRM23719.1"/>
    </source>
</evidence>
<feature type="transmembrane region" description="Helical" evidence="6">
    <location>
        <begin position="128"/>
        <end position="146"/>
    </location>
</feature>
<dbReference type="GO" id="GO:0016020">
    <property type="term" value="C:membrane"/>
    <property type="evidence" value="ECO:0007669"/>
    <property type="project" value="InterPro"/>
</dbReference>
<dbReference type="Pfam" id="PF02518">
    <property type="entry name" value="HATPase_c"/>
    <property type="match status" value="1"/>
</dbReference>
<dbReference type="EMBL" id="AZFW01000150">
    <property type="protein sequence ID" value="KRM23719.1"/>
    <property type="molecule type" value="Genomic_DNA"/>
</dbReference>
<comment type="caution">
    <text evidence="9">The sequence shown here is derived from an EMBL/GenBank/DDBJ whole genome shotgun (WGS) entry which is preliminary data.</text>
</comment>
<evidence type="ECO:0000256" key="5">
    <source>
        <dbReference type="ARBA" id="ARBA00023012"/>
    </source>
</evidence>
<keyword evidence="6" id="KW-0472">Membrane</keyword>
<protein>
    <recommendedName>
        <fullName evidence="2">histidine kinase</fullName>
        <ecNumber evidence="2">2.7.13.3</ecNumber>
    </recommendedName>
</protein>
<dbReference type="AlphaFoldDB" id="A0A0R1X051"/>
<keyword evidence="6" id="KW-1133">Transmembrane helix</keyword>
<feature type="transmembrane region" description="Helical" evidence="6">
    <location>
        <begin position="93"/>
        <end position="116"/>
    </location>
</feature>
<dbReference type="eggNOG" id="COG4585">
    <property type="taxonomic scope" value="Bacteria"/>
</dbReference>
<comment type="catalytic activity">
    <reaction evidence="1">
        <text>ATP + protein L-histidine = ADP + protein N-phospho-L-histidine.</text>
        <dbReference type="EC" id="2.7.13.3"/>
    </reaction>
</comment>
<dbReference type="PANTHER" id="PTHR24421">
    <property type="entry name" value="NITRATE/NITRITE SENSOR PROTEIN NARX-RELATED"/>
    <property type="match status" value="1"/>
</dbReference>
<dbReference type="Gene3D" id="3.30.565.10">
    <property type="entry name" value="Histidine kinase-like ATPase, C-terminal domain"/>
    <property type="match status" value="1"/>
</dbReference>
<dbReference type="CDD" id="cd16917">
    <property type="entry name" value="HATPase_UhpB-NarQ-NarX-like"/>
    <property type="match status" value="1"/>
</dbReference>
<accession>A0A0R1X051</accession>
<evidence type="ECO:0000256" key="6">
    <source>
        <dbReference type="SAM" id="Phobius"/>
    </source>
</evidence>
<feature type="transmembrane region" description="Helical" evidence="6">
    <location>
        <begin position="29"/>
        <end position="46"/>
    </location>
</feature>
<dbReference type="GO" id="GO:0046983">
    <property type="term" value="F:protein dimerization activity"/>
    <property type="evidence" value="ECO:0007669"/>
    <property type="project" value="InterPro"/>
</dbReference>
<dbReference type="Gene3D" id="1.20.5.1930">
    <property type="match status" value="1"/>
</dbReference>
<evidence type="ECO:0000256" key="2">
    <source>
        <dbReference type="ARBA" id="ARBA00012438"/>
    </source>
</evidence>
<dbReference type="InterPro" id="IPR003594">
    <property type="entry name" value="HATPase_dom"/>
</dbReference>
<sequence length="364" mass="40962">MGRVIGYVWLLYFPYSILDYLPPKQPSDYLWLAVAGVFLVNYILVMERPNTWRVTIPLEVLACCLFAIFAQGFYLLIFPGWQVASILSNYPKRLFAAFLVAYYGSLIIGIAVLYWQHTTINWSSWSGGAIWAFIFPAVSPIFSYSFSKSITRSIRLAQSNSRLEAVVRRGERERIARDLHDNLGQSFSMITVKAQLAQKLLAKQPDKVAGELQDIAATSRQNLQLVRNIVNDLRQESLADVLLAQEKNLRETRIALYTEGEQAADAWPTKCQVTLAAVLQEAITNVIRHSHARQVTVTFTVTPDQYRMAVQDNGIGKDYHRTNSHGVSGMIERVEQEQGSLTIVANHIGTLVTATLPRKESHSA</sequence>
<keyword evidence="6" id="KW-0812">Transmembrane</keyword>
<dbReference type="PANTHER" id="PTHR24421:SF63">
    <property type="entry name" value="SENSOR HISTIDINE KINASE DESK"/>
    <property type="match status" value="1"/>
</dbReference>
<evidence type="ECO:0000256" key="3">
    <source>
        <dbReference type="ARBA" id="ARBA00022679"/>
    </source>
</evidence>
<feature type="transmembrane region" description="Helical" evidence="6">
    <location>
        <begin position="6"/>
        <end position="22"/>
    </location>
</feature>
<keyword evidence="4 9" id="KW-0418">Kinase</keyword>
<evidence type="ECO:0000259" key="8">
    <source>
        <dbReference type="Pfam" id="PF07730"/>
    </source>
</evidence>
<proteinExistence type="predicted"/>
<feature type="domain" description="Histidine kinase/HSP90-like ATPase" evidence="7">
    <location>
        <begin position="273"/>
        <end position="358"/>
    </location>
</feature>
<keyword evidence="3" id="KW-0808">Transferase</keyword>
<organism evidence="9 10">
    <name type="scientific">Schleiferilactobacillus harbinensis DSM 16991</name>
    <dbReference type="NCBI Taxonomy" id="1122147"/>
    <lineage>
        <taxon>Bacteria</taxon>
        <taxon>Bacillati</taxon>
        <taxon>Bacillota</taxon>
        <taxon>Bacilli</taxon>
        <taxon>Lactobacillales</taxon>
        <taxon>Lactobacillaceae</taxon>
        <taxon>Schleiferilactobacillus</taxon>
    </lineage>
</organism>
<gene>
    <name evidence="9" type="ORF">FC91_GL001578</name>
</gene>
<evidence type="ECO:0000313" key="10">
    <source>
        <dbReference type="Proteomes" id="UP000050949"/>
    </source>
</evidence>
<dbReference type="Pfam" id="PF07730">
    <property type="entry name" value="HisKA_3"/>
    <property type="match status" value="1"/>
</dbReference>
<dbReference type="InterPro" id="IPR036890">
    <property type="entry name" value="HATPase_C_sf"/>
</dbReference>
<dbReference type="SUPFAM" id="SSF55874">
    <property type="entry name" value="ATPase domain of HSP90 chaperone/DNA topoisomerase II/histidine kinase"/>
    <property type="match status" value="1"/>
</dbReference>